<dbReference type="EMBL" id="FOZX01000010">
    <property type="protein sequence ID" value="SFS99386.1"/>
    <property type="molecule type" value="Genomic_DNA"/>
</dbReference>
<dbReference type="AlphaFoldDB" id="A0A1I6UD45"/>
<organism evidence="1 2">
    <name type="scientific">Saccharopolyspora flava</name>
    <dbReference type="NCBI Taxonomy" id="95161"/>
    <lineage>
        <taxon>Bacteria</taxon>
        <taxon>Bacillati</taxon>
        <taxon>Actinomycetota</taxon>
        <taxon>Actinomycetes</taxon>
        <taxon>Pseudonocardiales</taxon>
        <taxon>Pseudonocardiaceae</taxon>
        <taxon>Saccharopolyspora</taxon>
    </lineage>
</organism>
<evidence type="ECO:0000313" key="1">
    <source>
        <dbReference type="EMBL" id="SFS99386.1"/>
    </source>
</evidence>
<gene>
    <name evidence="1" type="ORF">SAMN05660874_04802</name>
</gene>
<name>A0A1I6UD45_9PSEU</name>
<dbReference type="STRING" id="95161.SAMN05660874_04802"/>
<accession>A0A1I6UD45</accession>
<protein>
    <submittedName>
        <fullName evidence="1">Uncharacterized protein</fullName>
    </submittedName>
</protein>
<evidence type="ECO:0000313" key="2">
    <source>
        <dbReference type="Proteomes" id="UP000198852"/>
    </source>
</evidence>
<keyword evidence="2" id="KW-1185">Reference proteome</keyword>
<dbReference type="Proteomes" id="UP000198852">
    <property type="component" value="Unassembled WGS sequence"/>
</dbReference>
<sequence>MTTLQAAHVGKNHASAQVSAISADPQSAWNCCPSAGTPVVACLLVLPGRQLNGCGLKLVIESPVRCDHWNG</sequence>
<reference evidence="2" key="1">
    <citation type="submission" date="2016-10" db="EMBL/GenBank/DDBJ databases">
        <authorList>
            <person name="Varghese N."/>
            <person name="Submissions S."/>
        </authorList>
    </citation>
    <scope>NUCLEOTIDE SEQUENCE [LARGE SCALE GENOMIC DNA]</scope>
    <source>
        <strain evidence="2">DSM 44771</strain>
    </source>
</reference>
<proteinExistence type="predicted"/>